<keyword evidence="2" id="KW-1133">Transmembrane helix</keyword>
<gene>
    <name evidence="3" type="ORF">Ocin01_09974</name>
</gene>
<name>A0A1D2MUV8_ORCCI</name>
<feature type="compositionally biased region" description="Basic and acidic residues" evidence="1">
    <location>
        <begin position="276"/>
        <end position="285"/>
    </location>
</feature>
<keyword evidence="2" id="KW-0812">Transmembrane</keyword>
<feature type="region of interest" description="Disordered" evidence="1">
    <location>
        <begin position="265"/>
        <end position="285"/>
    </location>
</feature>
<comment type="caution">
    <text evidence="3">The sequence shown here is derived from an EMBL/GenBank/DDBJ whole genome shotgun (WGS) entry which is preliminary data.</text>
</comment>
<reference evidence="3 4" key="1">
    <citation type="journal article" date="2016" name="Genome Biol. Evol.">
        <title>Gene Family Evolution Reflects Adaptation to Soil Environmental Stressors in the Genome of the Collembolan Orchesella cincta.</title>
        <authorList>
            <person name="Faddeeva-Vakhrusheva A."/>
            <person name="Derks M.F."/>
            <person name="Anvar S.Y."/>
            <person name="Agamennone V."/>
            <person name="Suring W."/>
            <person name="Smit S."/>
            <person name="van Straalen N.M."/>
            <person name="Roelofs D."/>
        </authorList>
    </citation>
    <scope>NUCLEOTIDE SEQUENCE [LARGE SCALE GENOMIC DNA]</scope>
    <source>
        <tissue evidence="3">Mixed pool</tissue>
    </source>
</reference>
<accession>A0A1D2MUV8</accession>
<keyword evidence="4" id="KW-1185">Reference proteome</keyword>
<feature type="transmembrane region" description="Helical" evidence="2">
    <location>
        <begin position="103"/>
        <end position="119"/>
    </location>
</feature>
<dbReference type="AlphaFoldDB" id="A0A1D2MUV8"/>
<evidence type="ECO:0000256" key="1">
    <source>
        <dbReference type="SAM" id="MobiDB-lite"/>
    </source>
</evidence>
<feature type="transmembrane region" description="Helical" evidence="2">
    <location>
        <begin position="203"/>
        <end position="221"/>
    </location>
</feature>
<keyword evidence="2" id="KW-0472">Membrane</keyword>
<sequence length="311" mass="35139">MYTCPTSDGACALLLIAIWVEVAVDYWAYVIFTAHSLFAVGIFHYTGKELWARLKHEPIKKGTVNWVLVLVTFVTACLFPIVYGYNAKVVGQPVRESNVVEDALLVYACTLVLLTMFYISSLHHEHSVLEFHLTILSIWLQLGCILVLTTWTSFFNDKQINMKAHIIFGVDVAFSLALFCYTGQEICMKCRRKPTNLKAVKRVCGLCTLGTMLLICGVYYYNTLGLGQHIMQLNKVFWSTTVVYIFSILLFCLVLRKNPMQEGAVPLSKTEDDDAEKGNETDRKLSQVTVNVQDTEAIMEDTVKPNNIDHV</sequence>
<dbReference type="Proteomes" id="UP000094527">
    <property type="component" value="Unassembled WGS sequence"/>
</dbReference>
<protein>
    <recommendedName>
        <fullName evidence="5">Transmembrane protein</fullName>
    </recommendedName>
</protein>
<evidence type="ECO:0008006" key="5">
    <source>
        <dbReference type="Google" id="ProtNLM"/>
    </source>
</evidence>
<feature type="non-terminal residue" evidence="3">
    <location>
        <position position="311"/>
    </location>
</feature>
<dbReference type="EMBL" id="LJIJ01000510">
    <property type="protein sequence ID" value="ODM96701.1"/>
    <property type="molecule type" value="Genomic_DNA"/>
</dbReference>
<organism evidence="3 4">
    <name type="scientific">Orchesella cincta</name>
    <name type="common">Springtail</name>
    <name type="synonym">Podura cincta</name>
    <dbReference type="NCBI Taxonomy" id="48709"/>
    <lineage>
        <taxon>Eukaryota</taxon>
        <taxon>Metazoa</taxon>
        <taxon>Ecdysozoa</taxon>
        <taxon>Arthropoda</taxon>
        <taxon>Hexapoda</taxon>
        <taxon>Collembola</taxon>
        <taxon>Entomobryomorpha</taxon>
        <taxon>Entomobryoidea</taxon>
        <taxon>Orchesellidae</taxon>
        <taxon>Orchesellinae</taxon>
        <taxon>Orchesella</taxon>
    </lineage>
</organism>
<feature type="transmembrane region" description="Helical" evidence="2">
    <location>
        <begin position="164"/>
        <end position="182"/>
    </location>
</feature>
<feature type="transmembrane region" description="Helical" evidence="2">
    <location>
        <begin position="236"/>
        <end position="255"/>
    </location>
</feature>
<proteinExistence type="predicted"/>
<feature type="transmembrane region" description="Helical" evidence="2">
    <location>
        <begin position="131"/>
        <end position="152"/>
    </location>
</feature>
<evidence type="ECO:0000313" key="3">
    <source>
        <dbReference type="EMBL" id="ODM96701.1"/>
    </source>
</evidence>
<feature type="transmembrane region" description="Helical" evidence="2">
    <location>
        <begin position="26"/>
        <end position="45"/>
    </location>
</feature>
<evidence type="ECO:0000313" key="4">
    <source>
        <dbReference type="Proteomes" id="UP000094527"/>
    </source>
</evidence>
<evidence type="ECO:0000256" key="2">
    <source>
        <dbReference type="SAM" id="Phobius"/>
    </source>
</evidence>
<feature type="transmembrane region" description="Helical" evidence="2">
    <location>
        <begin position="66"/>
        <end position="83"/>
    </location>
</feature>